<evidence type="ECO:0000313" key="6">
    <source>
        <dbReference type="EMBL" id="TDQ79855.1"/>
    </source>
</evidence>
<dbReference type="SUPFAM" id="SSF52540">
    <property type="entry name" value="P-loop containing nucleoside triphosphate hydrolases"/>
    <property type="match status" value="2"/>
</dbReference>
<proteinExistence type="predicted"/>
<sequence>MLILQNVSYTFPNKSIAFENIGFHLAAQEKVALVGNNGVGKSTLLHLISGDISPSHGHIQANGSVYFVPQVFGQYNHLTVAQALGVEAKLTALDNILKGSIDESDYLTLDDDWSIEERCQQALNAWGLEDIALRASIEKLSGGQKTKVFLAGIAIHDPQLVLLDEPSNHLDASSREKLYSYIAQSNKTMLIVSHDRQLLDLLDITFEMTPHGINRYGGNYEFFLEQKNLQLSALVDDIGAKEKEIRKAKLKERETAERQNRQDSRGQRKQEKEGVARIMMNTLKNKAENSTSKLKAVHQSKITDLNKDLTTLRSSVPDLDKMKFDFQNMRVHEGKTQFEAKDIQVIKNDGTPLWPTPISILIRGGQRIAIQGDNGSGKTTLLKIILKQTTPQEGKCFSAFEHAVYVDQEYALLDNKLTLFEQAQLFNDSGLQPAEINTRLKRFLFQPDDWNKSVSVLSGGERLRLTLCCLTVSPNAPDLIILDEPTNNLDLQNVRILTHAINSYEGTLIVVSHDATFLEEIGIKDFIKL</sequence>
<dbReference type="InterPro" id="IPR003439">
    <property type="entry name" value="ABC_transporter-like_ATP-bd"/>
</dbReference>
<evidence type="ECO:0000256" key="3">
    <source>
        <dbReference type="ARBA" id="ARBA00022840"/>
    </source>
</evidence>
<accession>A0A4R6WN96</accession>
<dbReference type="PANTHER" id="PTHR19211">
    <property type="entry name" value="ATP-BINDING TRANSPORT PROTEIN-RELATED"/>
    <property type="match status" value="1"/>
</dbReference>
<keyword evidence="2" id="KW-0547">Nucleotide-binding</keyword>
<dbReference type="PROSITE" id="PS50893">
    <property type="entry name" value="ABC_TRANSPORTER_2"/>
    <property type="match status" value="1"/>
</dbReference>
<dbReference type="GO" id="GO:0016887">
    <property type="term" value="F:ATP hydrolysis activity"/>
    <property type="evidence" value="ECO:0007669"/>
    <property type="project" value="InterPro"/>
</dbReference>
<dbReference type="InterPro" id="IPR003593">
    <property type="entry name" value="AAA+_ATPase"/>
</dbReference>
<dbReference type="CDD" id="cd03221">
    <property type="entry name" value="ABCF_EF-3"/>
    <property type="match status" value="1"/>
</dbReference>
<comment type="caution">
    <text evidence="6">The sequence shown here is derived from an EMBL/GenBank/DDBJ whole genome shotgun (WGS) entry which is preliminary data.</text>
</comment>
<dbReference type="InterPro" id="IPR050611">
    <property type="entry name" value="ABCF"/>
</dbReference>
<keyword evidence="3" id="KW-0067">ATP-binding</keyword>
<dbReference type="InterPro" id="IPR027417">
    <property type="entry name" value="P-loop_NTPase"/>
</dbReference>
<name>A0A4R6WN96_9SPHI</name>
<evidence type="ECO:0000256" key="2">
    <source>
        <dbReference type="ARBA" id="ARBA00022741"/>
    </source>
</evidence>
<dbReference type="Gene3D" id="3.40.50.300">
    <property type="entry name" value="P-loop containing nucleotide triphosphate hydrolases"/>
    <property type="match status" value="2"/>
</dbReference>
<dbReference type="AlphaFoldDB" id="A0A4R6WN96"/>
<keyword evidence="7" id="KW-1185">Reference proteome</keyword>
<dbReference type="RefSeq" id="WP_133583615.1">
    <property type="nucleotide sequence ID" value="NZ_SNYV01000011.1"/>
</dbReference>
<dbReference type="Proteomes" id="UP000295292">
    <property type="component" value="Unassembled WGS sequence"/>
</dbReference>
<evidence type="ECO:0000256" key="1">
    <source>
        <dbReference type="ARBA" id="ARBA00022737"/>
    </source>
</evidence>
<dbReference type="FunFam" id="3.40.50.300:FF:001320">
    <property type="entry name" value="Heme ABC transporter ATP-binding protein"/>
    <property type="match status" value="1"/>
</dbReference>
<evidence type="ECO:0000259" key="5">
    <source>
        <dbReference type="PROSITE" id="PS50893"/>
    </source>
</evidence>
<dbReference type="PANTHER" id="PTHR19211:SF6">
    <property type="entry name" value="BLL7188 PROTEIN"/>
    <property type="match status" value="1"/>
</dbReference>
<protein>
    <submittedName>
        <fullName evidence="6">ATPase subunit of ABC transporter with duplicated ATPase domains</fullName>
    </submittedName>
</protein>
<evidence type="ECO:0000256" key="4">
    <source>
        <dbReference type="SAM" id="MobiDB-lite"/>
    </source>
</evidence>
<gene>
    <name evidence="6" type="ORF">CLV99_1305</name>
</gene>
<evidence type="ECO:0000313" key="7">
    <source>
        <dbReference type="Proteomes" id="UP000295292"/>
    </source>
</evidence>
<organism evidence="6 7">
    <name type="scientific">Sphingobacterium yanglingense</name>
    <dbReference type="NCBI Taxonomy" id="1437280"/>
    <lineage>
        <taxon>Bacteria</taxon>
        <taxon>Pseudomonadati</taxon>
        <taxon>Bacteroidota</taxon>
        <taxon>Sphingobacteriia</taxon>
        <taxon>Sphingobacteriales</taxon>
        <taxon>Sphingobacteriaceae</taxon>
        <taxon>Sphingobacterium</taxon>
    </lineage>
</organism>
<reference evidence="6 7" key="1">
    <citation type="submission" date="2019-03" db="EMBL/GenBank/DDBJ databases">
        <title>Genomic Encyclopedia of Archaeal and Bacterial Type Strains, Phase II (KMG-II): from individual species to whole genera.</title>
        <authorList>
            <person name="Goeker M."/>
        </authorList>
    </citation>
    <scope>NUCLEOTIDE SEQUENCE [LARGE SCALE GENOMIC DNA]</scope>
    <source>
        <strain evidence="6 7">DSM 28353</strain>
    </source>
</reference>
<dbReference type="InterPro" id="IPR017871">
    <property type="entry name" value="ABC_transporter-like_CS"/>
</dbReference>
<feature type="domain" description="ABC transporter" evidence="5">
    <location>
        <begin position="2"/>
        <end position="235"/>
    </location>
</feature>
<dbReference type="GO" id="GO:0005524">
    <property type="term" value="F:ATP binding"/>
    <property type="evidence" value="ECO:0007669"/>
    <property type="project" value="UniProtKB-KW"/>
</dbReference>
<dbReference type="OrthoDB" id="9804035at2"/>
<dbReference type="EMBL" id="SNYV01000011">
    <property type="protein sequence ID" value="TDQ79855.1"/>
    <property type="molecule type" value="Genomic_DNA"/>
</dbReference>
<dbReference type="Pfam" id="PF00005">
    <property type="entry name" value="ABC_tran"/>
    <property type="match status" value="2"/>
</dbReference>
<feature type="region of interest" description="Disordered" evidence="4">
    <location>
        <begin position="249"/>
        <end position="274"/>
    </location>
</feature>
<dbReference type="PROSITE" id="PS00211">
    <property type="entry name" value="ABC_TRANSPORTER_1"/>
    <property type="match status" value="1"/>
</dbReference>
<dbReference type="SMART" id="SM00382">
    <property type="entry name" value="AAA"/>
    <property type="match status" value="2"/>
</dbReference>
<keyword evidence="1" id="KW-0677">Repeat</keyword>